<name>A0ABD1EKQ6_HYPHA</name>
<dbReference type="InterPro" id="IPR055299">
    <property type="entry name" value="TIMMDC1"/>
</dbReference>
<evidence type="ECO:0000313" key="10">
    <source>
        <dbReference type="Proteomes" id="UP001566132"/>
    </source>
</evidence>
<keyword evidence="4 8" id="KW-1133">Transmembrane helix</keyword>
<comment type="caution">
    <text evidence="9">The sequence shown here is derived from an EMBL/GenBank/DDBJ whole genome shotgun (WGS) entry which is preliminary data.</text>
</comment>
<evidence type="ECO:0000256" key="6">
    <source>
        <dbReference type="ARBA" id="ARBA00040778"/>
    </source>
</evidence>
<evidence type="ECO:0000256" key="7">
    <source>
        <dbReference type="ARBA" id="ARBA00041344"/>
    </source>
</evidence>
<organism evidence="9 10">
    <name type="scientific">Hypothenemus hampei</name>
    <name type="common">Coffee berry borer</name>
    <dbReference type="NCBI Taxonomy" id="57062"/>
    <lineage>
        <taxon>Eukaryota</taxon>
        <taxon>Metazoa</taxon>
        <taxon>Ecdysozoa</taxon>
        <taxon>Arthropoda</taxon>
        <taxon>Hexapoda</taxon>
        <taxon>Insecta</taxon>
        <taxon>Pterygota</taxon>
        <taxon>Neoptera</taxon>
        <taxon>Endopterygota</taxon>
        <taxon>Coleoptera</taxon>
        <taxon>Polyphaga</taxon>
        <taxon>Cucujiformia</taxon>
        <taxon>Curculionidae</taxon>
        <taxon>Scolytinae</taxon>
        <taxon>Hypothenemus</taxon>
    </lineage>
</organism>
<protein>
    <recommendedName>
        <fullName evidence="6">Complex I assembly factor TIMMDC1, mitochondrial</fullName>
    </recommendedName>
    <alternativeName>
        <fullName evidence="7">Translocase of inner mitochondrial membrane domain-containing protein 1</fullName>
    </alternativeName>
</protein>
<dbReference type="AlphaFoldDB" id="A0ABD1EKQ6"/>
<evidence type="ECO:0000256" key="2">
    <source>
        <dbReference type="ARBA" id="ARBA00008444"/>
    </source>
</evidence>
<comment type="similarity">
    <text evidence="2">Belongs to the Tim17/Tim22/Tim23 family.</text>
</comment>
<feature type="transmembrane region" description="Helical" evidence="8">
    <location>
        <begin position="131"/>
        <end position="149"/>
    </location>
</feature>
<reference evidence="9 10" key="1">
    <citation type="submission" date="2024-05" db="EMBL/GenBank/DDBJ databases">
        <title>Genetic variation in Jamaican populations of the coffee berry borer (Hypothenemus hampei).</title>
        <authorList>
            <person name="Errbii M."/>
            <person name="Myrie A."/>
        </authorList>
    </citation>
    <scope>NUCLEOTIDE SEQUENCE [LARGE SCALE GENOMIC DNA]</scope>
    <source>
        <strain evidence="9">JA-Hopewell-2020-01-JO</strain>
        <tissue evidence="9">Whole body</tissue>
    </source>
</reference>
<evidence type="ECO:0000256" key="5">
    <source>
        <dbReference type="ARBA" id="ARBA00023136"/>
    </source>
</evidence>
<keyword evidence="3 8" id="KW-0812">Transmembrane</keyword>
<proteinExistence type="inferred from homology"/>
<evidence type="ECO:0000256" key="8">
    <source>
        <dbReference type="SAM" id="Phobius"/>
    </source>
</evidence>
<dbReference type="GO" id="GO:0016020">
    <property type="term" value="C:membrane"/>
    <property type="evidence" value="ECO:0007669"/>
    <property type="project" value="UniProtKB-SubCell"/>
</dbReference>
<dbReference type="PANTHER" id="PTHR13002:SF1">
    <property type="entry name" value="COMPLEX I ASSEMBLY FACTOR TIMMDC1, MITOCHONDRIAL"/>
    <property type="match status" value="1"/>
</dbReference>
<dbReference type="Proteomes" id="UP001566132">
    <property type="component" value="Unassembled WGS sequence"/>
</dbReference>
<dbReference type="EMBL" id="JBDJPC010000007">
    <property type="protein sequence ID" value="KAL1495097.1"/>
    <property type="molecule type" value="Genomic_DNA"/>
</dbReference>
<evidence type="ECO:0000313" key="9">
    <source>
        <dbReference type="EMBL" id="KAL1495097.1"/>
    </source>
</evidence>
<dbReference type="Pfam" id="PF02466">
    <property type="entry name" value="Tim17"/>
    <property type="match status" value="1"/>
</dbReference>
<accession>A0ABD1EKQ6</accession>
<gene>
    <name evidence="9" type="ORF">ABEB36_010568</name>
</gene>
<comment type="subcellular location">
    <subcellularLocation>
        <location evidence="1">Membrane</location>
        <topology evidence="1">Multi-pass membrane protein</topology>
    </subcellularLocation>
</comment>
<evidence type="ECO:0000256" key="1">
    <source>
        <dbReference type="ARBA" id="ARBA00004141"/>
    </source>
</evidence>
<evidence type="ECO:0000256" key="4">
    <source>
        <dbReference type="ARBA" id="ARBA00022989"/>
    </source>
</evidence>
<keyword evidence="10" id="KW-1185">Reference proteome</keyword>
<evidence type="ECO:0000256" key="3">
    <source>
        <dbReference type="ARBA" id="ARBA00022692"/>
    </source>
</evidence>
<keyword evidence="5 8" id="KW-0472">Membrane</keyword>
<dbReference type="PANTHER" id="PTHR13002">
    <property type="entry name" value="C3ORF1 PROTEIN-RELATED"/>
    <property type="match status" value="1"/>
</dbReference>
<feature type="transmembrane region" description="Helical" evidence="8">
    <location>
        <begin position="70"/>
        <end position="88"/>
    </location>
</feature>
<feature type="transmembrane region" description="Helical" evidence="8">
    <location>
        <begin position="181"/>
        <end position="203"/>
    </location>
</feature>
<sequence length="282" mass="31735">MIRGLGHTTIKYSFLPFISELFSQDKLEGITKTEQLTEIPKNQSQPGWERVKKIFRIDEFGNITPEAHTILLTGSYSLVVGFLLGGFLEGKNAYEKFMRNNEATSFVSSLEAKKKLQDAVIMGIGKGGFRWGTRLTFFCMSFVGISTVIQTYRNKYGILEYLSAGAISGWIYKFYQGPRGWVAGASVGSVLGLTCGLTSLGLLKLTGLSLEEARYWQNKWSDDRTAYIRKGLTQQYENKDIAVLKLHDEEVGEAGKTLENLDKPNEEANLKRIRFEPKTKLL</sequence>